<dbReference type="PANTHER" id="PTHR43586">
    <property type="entry name" value="CYSTEINE DESULFURASE"/>
    <property type="match status" value="1"/>
</dbReference>
<dbReference type="Gene3D" id="3.40.640.10">
    <property type="entry name" value="Type I PLP-dependent aspartate aminotransferase-like (Major domain)"/>
    <property type="match status" value="1"/>
</dbReference>
<reference evidence="4" key="1">
    <citation type="journal article" date="2019" name="Int. J. Syst. Evol. Microbiol.">
        <title>The Global Catalogue of Microorganisms (GCM) 10K type strain sequencing project: providing services to taxonomists for standard genome sequencing and annotation.</title>
        <authorList>
            <consortium name="The Broad Institute Genomics Platform"/>
            <consortium name="The Broad Institute Genome Sequencing Center for Infectious Disease"/>
            <person name="Wu L."/>
            <person name="Ma J."/>
        </authorList>
    </citation>
    <scope>NUCLEOTIDE SEQUENCE [LARGE SCALE GENOMIC DNA]</scope>
    <source>
        <strain evidence="4">CCUG 55995</strain>
    </source>
</reference>
<dbReference type="InterPro" id="IPR015422">
    <property type="entry name" value="PyrdxlP-dep_Trfase_small"/>
</dbReference>
<dbReference type="Pfam" id="PF00266">
    <property type="entry name" value="Aminotran_5"/>
    <property type="match status" value="1"/>
</dbReference>
<gene>
    <name evidence="3" type="ORF">ACFO0D_17380</name>
</gene>
<protein>
    <submittedName>
        <fullName evidence="3">Aminotransferase class V-fold PLP-dependent enzyme</fullName>
    </submittedName>
</protein>
<organism evidence="3 4">
    <name type="scientific">Deinococcus hohokamensis</name>
    <dbReference type="NCBI Taxonomy" id="309883"/>
    <lineage>
        <taxon>Bacteria</taxon>
        <taxon>Thermotogati</taxon>
        <taxon>Deinococcota</taxon>
        <taxon>Deinococci</taxon>
        <taxon>Deinococcales</taxon>
        <taxon>Deinococcaceae</taxon>
        <taxon>Deinococcus</taxon>
    </lineage>
</organism>
<keyword evidence="1" id="KW-0663">Pyridoxal phosphate</keyword>
<dbReference type="Proteomes" id="UP001595952">
    <property type="component" value="Unassembled WGS sequence"/>
</dbReference>
<dbReference type="GO" id="GO:0008483">
    <property type="term" value="F:transaminase activity"/>
    <property type="evidence" value="ECO:0007669"/>
    <property type="project" value="UniProtKB-KW"/>
</dbReference>
<evidence type="ECO:0000313" key="3">
    <source>
        <dbReference type="EMBL" id="MFC4640104.1"/>
    </source>
</evidence>
<evidence type="ECO:0000259" key="2">
    <source>
        <dbReference type="Pfam" id="PF00266"/>
    </source>
</evidence>
<dbReference type="PANTHER" id="PTHR43586:SF8">
    <property type="entry name" value="CYSTEINE DESULFURASE 1, CHLOROPLASTIC"/>
    <property type="match status" value="1"/>
</dbReference>
<name>A0ABV9ID69_9DEIO</name>
<evidence type="ECO:0000256" key="1">
    <source>
        <dbReference type="ARBA" id="ARBA00022898"/>
    </source>
</evidence>
<feature type="domain" description="Aminotransferase class V" evidence="2">
    <location>
        <begin position="38"/>
        <end position="409"/>
    </location>
</feature>
<dbReference type="InterPro" id="IPR015421">
    <property type="entry name" value="PyrdxlP-dep_Trfase_major"/>
</dbReference>
<sequence>MTTEAVTAGPMDFASLRADLIGADAVIRTPFGERRVTYADYVASGRALRSVEERIQSLALPLYANTHTEDSATGAHSTHLTHQAQAYIKAQLGGNERCKLVFCGSGSTAAVRRLQDILGLSVPSAHRETVLAALPPQERPVVFVGPYEHHSNEVSWRETLAEVVEVPLCPRGGLDLDALRTMLRSPQYAGRPKIGSFSAASNVTGLLTDTRTVARLLHAHGAFAFFDFAASGPYVRIDMKPGAPDGYDAVFLSPHKFVGGPGTPGLLCFQDHLYSLQVPSTAGGGTVRYVSRQRHAYIDDIEAREDAGTPAILGKIRTALAFRVKEALGVDTLTAREHKLLARALSELGRHERIQVLGNPESPRLAFLSFLVKTSQGTYLHPRLVVRLLNDLFGIQARGGCACAGPYGHALLGISDEHSERYFQCILGDLEGIKPGWTRLNLAPWASDEEVSFLLEAISFIADLGERFVPLYTFDWQSGTWTHPEDAPPLDLFGEARPATLSGDVPYAAYLAEARALAFTLPPTGEGRPRPEGVPADLIFFAH</sequence>
<keyword evidence="3" id="KW-0032">Aminotransferase</keyword>
<dbReference type="RefSeq" id="WP_380063089.1">
    <property type="nucleotide sequence ID" value="NZ_JBHSEI010000014.1"/>
</dbReference>
<dbReference type="SUPFAM" id="SSF53383">
    <property type="entry name" value="PLP-dependent transferases"/>
    <property type="match status" value="1"/>
</dbReference>
<accession>A0ABV9ID69</accession>
<dbReference type="EMBL" id="JBHSEI010000014">
    <property type="protein sequence ID" value="MFC4640104.1"/>
    <property type="molecule type" value="Genomic_DNA"/>
</dbReference>
<dbReference type="InterPro" id="IPR000192">
    <property type="entry name" value="Aminotrans_V_dom"/>
</dbReference>
<comment type="caution">
    <text evidence="3">The sequence shown here is derived from an EMBL/GenBank/DDBJ whole genome shotgun (WGS) entry which is preliminary data.</text>
</comment>
<proteinExistence type="predicted"/>
<keyword evidence="4" id="KW-1185">Reference proteome</keyword>
<keyword evidence="3" id="KW-0808">Transferase</keyword>
<dbReference type="Gene3D" id="3.90.1150.10">
    <property type="entry name" value="Aspartate Aminotransferase, domain 1"/>
    <property type="match status" value="1"/>
</dbReference>
<dbReference type="InterPro" id="IPR015424">
    <property type="entry name" value="PyrdxlP-dep_Trfase"/>
</dbReference>
<evidence type="ECO:0000313" key="4">
    <source>
        <dbReference type="Proteomes" id="UP001595952"/>
    </source>
</evidence>